<dbReference type="PANTHER" id="PTHR37816:SF1">
    <property type="entry name" value="TOXIN"/>
    <property type="match status" value="1"/>
</dbReference>
<dbReference type="InterPro" id="IPR052922">
    <property type="entry name" value="Cytidylate_Kinase-2"/>
</dbReference>
<keyword evidence="2" id="KW-1185">Reference proteome</keyword>
<sequence>MAKIFILGGPGSGKTTLAQDLSRRLAIPHHDLDKLGWKHGMDMKAWIEDTAIIADQSAWIAEGIYIISTDHLAYQADYIVLLEVPWYIAAWRVLCRHISKTLRGTNPYPTKLLFNFMKNTYRYCVDTVDADPIVFEAVQMYREEVKASAEPAGAEVLIERLDMCKQKVPLSAAFMRVYLEKHWERVFVVRNNTDRERLITFLTSV</sequence>
<dbReference type="Gene3D" id="3.40.50.300">
    <property type="entry name" value="P-loop containing nucleotide triphosphate hydrolases"/>
    <property type="match status" value="1"/>
</dbReference>
<dbReference type="InterPro" id="IPR027417">
    <property type="entry name" value="P-loop_NTPase"/>
</dbReference>
<dbReference type="PANTHER" id="PTHR37816">
    <property type="entry name" value="YALI0E33011P"/>
    <property type="match status" value="1"/>
</dbReference>
<name>A0ABQ3UX03_9CHLR</name>
<accession>A0ABQ3UX03</accession>
<evidence type="ECO:0000313" key="1">
    <source>
        <dbReference type="EMBL" id="GHO57298.1"/>
    </source>
</evidence>
<comment type="caution">
    <text evidence="1">The sequence shown here is derived from an EMBL/GenBank/DDBJ whole genome shotgun (WGS) entry which is preliminary data.</text>
</comment>
<dbReference type="EMBL" id="BNJG01000002">
    <property type="protein sequence ID" value="GHO57298.1"/>
    <property type="molecule type" value="Genomic_DNA"/>
</dbReference>
<dbReference type="Proteomes" id="UP000654345">
    <property type="component" value="Unassembled WGS sequence"/>
</dbReference>
<dbReference type="SUPFAM" id="SSF52540">
    <property type="entry name" value="P-loop containing nucleoside triphosphate hydrolases"/>
    <property type="match status" value="1"/>
</dbReference>
<protein>
    <recommendedName>
        <fullName evidence="3">Adenylate kinase</fullName>
    </recommendedName>
</protein>
<organism evidence="1 2">
    <name type="scientific">Ktedonobacter robiniae</name>
    <dbReference type="NCBI Taxonomy" id="2778365"/>
    <lineage>
        <taxon>Bacteria</taxon>
        <taxon>Bacillati</taxon>
        <taxon>Chloroflexota</taxon>
        <taxon>Ktedonobacteria</taxon>
        <taxon>Ktedonobacterales</taxon>
        <taxon>Ktedonobacteraceae</taxon>
        <taxon>Ktedonobacter</taxon>
    </lineage>
</organism>
<dbReference type="Pfam" id="PF13238">
    <property type="entry name" value="AAA_18"/>
    <property type="match status" value="1"/>
</dbReference>
<dbReference type="RefSeq" id="WP_201373716.1">
    <property type="nucleotide sequence ID" value="NZ_BNJG01000002.1"/>
</dbReference>
<evidence type="ECO:0008006" key="3">
    <source>
        <dbReference type="Google" id="ProtNLM"/>
    </source>
</evidence>
<reference evidence="1 2" key="1">
    <citation type="journal article" date="2021" name="Int. J. Syst. Evol. Microbiol.">
        <title>Reticulibacter mediterranei gen. nov., sp. nov., within the new family Reticulibacteraceae fam. nov., and Ktedonospora formicarum gen. nov., sp. nov., Ktedonobacter robiniae sp. nov., Dictyobacter formicarum sp. nov. and Dictyobacter arantiisoli sp. nov., belonging to the class Ktedonobacteria.</title>
        <authorList>
            <person name="Yabe S."/>
            <person name="Zheng Y."/>
            <person name="Wang C.M."/>
            <person name="Sakai Y."/>
            <person name="Abe K."/>
            <person name="Yokota A."/>
            <person name="Donadio S."/>
            <person name="Cavaletti L."/>
            <person name="Monciardini P."/>
        </authorList>
    </citation>
    <scope>NUCLEOTIDE SEQUENCE [LARGE SCALE GENOMIC DNA]</scope>
    <source>
        <strain evidence="1 2">SOSP1-30</strain>
    </source>
</reference>
<evidence type="ECO:0000313" key="2">
    <source>
        <dbReference type="Proteomes" id="UP000654345"/>
    </source>
</evidence>
<proteinExistence type="predicted"/>
<gene>
    <name evidence="1" type="ORF">KSB_57730</name>
</gene>